<keyword evidence="1 6" id="KW-0560">Oxidoreductase</keyword>
<dbReference type="PIRSF" id="PIRSF000103">
    <property type="entry name" value="HIBADH"/>
    <property type="match status" value="1"/>
</dbReference>
<dbReference type="SUPFAM" id="SSF48179">
    <property type="entry name" value="6-phosphogluconate dehydrogenase C-terminal domain-like"/>
    <property type="match status" value="1"/>
</dbReference>
<dbReference type="InterPro" id="IPR008927">
    <property type="entry name" value="6-PGluconate_DH-like_C_sf"/>
</dbReference>
<dbReference type="STRING" id="338966.Ppro_2197"/>
<feature type="domain" description="3-hydroxyisobutyrate dehydrogenase-like NAD-binding" evidence="5">
    <location>
        <begin position="165"/>
        <end position="284"/>
    </location>
</feature>
<accession>A1AR34</accession>
<dbReference type="HOGENOM" id="CLU_035117_0_0_7"/>
<dbReference type="Gene3D" id="1.10.1040.10">
    <property type="entry name" value="N-(1-d-carboxylethyl)-l-norvaline Dehydrogenase, domain 2"/>
    <property type="match status" value="1"/>
</dbReference>
<gene>
    <name evidence="6" type="ordered locus">Ppro_2197</name>
</gene>
<proteinExistence type="predicted"/>
<keyword evidence="2" id="KW-0520">NAD</keyword>
<dbReference type="InterPro" id="IPR029154">
    <property type="entry name" value="HIBADH-like_NADP-bd"/>
</dbReference>
<dbReference type="Proteomes" id="UP000006732">
    <property type="component" value="Chromosome"/>
</dbReference>
<dbReference type="EMBL" id="CP000482">
    <property type="protein sequence ID" value="ABK99804.1"/>
    <property type="molecule type" value="Genomic_DNA"/>
</dbReference>
<dbReference type="Pfam" id="PF03446">
    <property type="entry name" value="NAD_binding_2"/>
    <property type="match status" value="1"/>
</dbReference>
<dbReference type="Pfam" id="PF14833">
    <property type="entry name" value="NAD_binding_11"/>
    <property type="match status" value="1"/>
</dbReference>
<dbReference type="InterPro" id="IPR006115">
    <property type="entry name" value="6PGDH_NADP-bd"/>
</dbReference>
<dbReference type="InterPro" id="IPR013328">
    <property type="entry name" value="6PGD_dom2"/>
</dbReference>
<dbReference type="PANTHER" id="PTHR43580:SF2">
    <property type="entry name" value="CYTOKINE-LIKE NUCLEAR FACTOR N-PAC"/>
    <property type="match status" value="1"/>
</dbReference>
<name>A1AR34_PELPD</name>
<dbReference type="EC" id="1.1.1.60" evidence="6"/>
<dbReference type="SUPFAM" id="SSF51735">
    <property type="entry name" value="NAD(P)-binding Rossmann-fold domains"/>
    <property type="match status" value="1"/>
</dbReference>
<organism evidence="6 7">
    <name type="scientific">Pelobacter propionicus (strain DSM 2379 / NBRC 103807 / OttBd1)</name>
    <dbReference type="NCBI Taxonomy" id="338966"/>
    <lineage>
        <taxon>Bacteria</taxon>
        <taxon>Pseudomonadati</taxon>
        <taxon>Thermodesulfobacteriota</taxon>
        <taxon>Desulfuromonadia</taxon>
        <taxon>Desulfuromonadales</taxon>
        <taxon>Desulfuromonadaceae</taxon>
        <taxon>Pelobacter</taxon>
    </lineage>
</organism>
<dbReference type="GO" id="GO:0008679">
    <property type="term" value="F:2-hydroxy-3-oxopropionate reductase activity"/>
    <property type="evidence" value="ECO:0007669"/>
    <property type="project" value="UniProtKB-EC"/>
</dbReference>
<evidence type="ECO:0000256" key="1">
    <source>
        <dbReference type="ARBA" id="ARBA00023002"/>
    </source>
</evidence>
<dbReference type="FunFam" id="3.40.50.720:FF:000058">
    <property type="entry name" value="Putative oxidoreductase GLYR1 homolog"/>
    <property type="match status" value="1"/>
</dbReference>
<dbReference type="eggNOG" id="COG2084">
    <property type="taxonomic scope" value="Bacteria"/>
</dbReference>
<dbReference type="Gene3D" id="3.40.50.720">
    <property type="entry name" value="NAD(P)-binding Rossmann-like Domain"/>
    <property type="match status" value="1"/>
</dbReference>
<dbReference type="RefSeq" id="WP_011736065.1">
    <property type="nucleotide sequence ID" value="NC_008609.1"/>
</dbReference>
<feature type="active site" evidence="3">
    <location>
        <position position="171"/>
    </location>
</feature>
<reference evidence="6 7" key="1">
    <citation type="submission" date="2006-10" db="EMBL/GenBank/DDBJ databases">
        <title>Complete sequence of chromosome of Pelobacter propionicus DSM 2379.</title>
        <authorList>
            <consortium name="US DOE Joint Genome Institute"/>
            <person name="Copeland A."/>
            <person name="Lucas S."/>
            <person name="Lapidus A."/>
            <person name="Barry K."/>
            <person name="Detter J.C."/>
            <person name="Glavina del Rio T."/>
            <person name="Hammon N."/>
            <person name="Israni S."/>
            <person name="Dalin E."/>
            <person name="Tice H."/>
            <person name="Pitluck S."/>
            <person name="Saunders E."/>
            <person name="Brettin T."/>
            <person name="Bruce D."/>
            <person name="Han C."/>
            <person name="Tapia R."/>
            <person name="Schmutz J."/>
            <person name="Larimer F."/>
            <person name="Land M."/>
            <person name="Hauser L."/>
            <person name="Kyrpides N."/>
            <person name="Kim E."/>
            <person name="Lovley D."/>
            <person name="Richardson P."/>
        </authorList>
    </citation>
    <scope>NUCLEOTIDE SEQUENCE [LARGE SCALE GENOMIC DNA]</scope>
    <source>
        <strain evidence="7">DSM 2379 / NBRC 103807 / OttBd1</strain>
    </source>
</reference>
<dbReference type="PANTHER" id="PTHR43580">
    <property type="entry name" value="OXIDOREDUCTASE GLYR1-RELATED"/>
    <property type="match status" value="1"/>
</dbReference>
<dbReference type="KEGG" id="ppd:Ppro_2197"/>
<sequence length="290" mass="30052">MGTIGFIGLGIMGTPMAANLIKAGFRLTVWNRTPEKCVPLTELGAVQAASPRQVVEASDVTIAMLADPAAAEAVCRGDEGVVAGIKPGKGYVDMSTVAPETAQSVAKAVREAGGLFLEAPVLGSKKPAEDGTLVILAAGDRPLFDQAQPALAAMGKKILFLGEVGQGARMKLVANMVMGGMMTMLCEGLTLGARAGLESADILDVLDAGAMSNPMFRLKGPQIVQDRFPPAFPLKHMQKDLRLALNLGNQLGQALHTTASANELFKTALGMGLGDSDFAAVSRVVGPVKQ</sequence>
<evidence type="ECO:0000313" key="6">
    <source>
        <dbReference type="EMBL" id="ABK99804.1"/>
    </source>
</evidence>
<dbReference type="InterPro" id="IPR015815">
    <property type="entry name" value="HIBADH-related"/>
</dbReference>
<dbReference type="GO" id="GO:0016054">
    <property type="term" value="P:organic acid catabolic process"/>
    <property type="evidence" value="ECO:0007669"/>
    <property type="project" value="UniProtKB-ARBA"/>
</dbReference>
<dbReference type="InterPro" id="IPR051265">
    <property type="entry name" value="HIBADH-related_NP60_sf"/>
</dbReference>
<dbReference type="AlphaFoldDB" id="A1AR34"/>
<evidence type="ECO:0000256" key="2">
    <source>
        <dbReference type="ARBA" id="ARBA00023027"/>
    </source>
</evidence>
<dbReference type="OrthoDB" id="9777604at2"/>
<dbReference type="InterPro" id="IPR036291">
    <property type="entry name" value="NAD(P)-bd_dom_sf"/>
</dbReference>
<keyword evidence="7" id="KW-1185">Reference proteome</keyword>
<evidence type="ECO:0000259" key="4">
    <source>
        <dbReference type="Pfam" id="PF03446"/>
    </source>
</evidence>
<feature type="domain" description="6-phosphogluconate dehydrogenase NADP-binding" evidence="4">
    <location>
        <begin position="3"/>
        <end position="162"/>
    </location>
</feature>
<dbReference type="GO" id="GO:0051287">
    <property type="term" value="F:NAD binding"/>
    <property type="evidence" value="ECO:0007669"/>
    <property type="project" value="InterPro"/>
</dbReference>
<dbReference type="PROSITE" id="PS00895">
    <property type="entry name" value="3_HYDROXYISOBUT_DH"/>
    <property type="match status" value="1"/>
</dbReference>
<protein>
    <submittedName>
        <fullName evidence="6">2-hydroxy-3-oxopropionate reductase</fullName>
        <ecNumber evidence="6">1.1.1.60</ecNumber>
    </submittedName>
</protein>
<evidence type="ECO:0000259" key="5">
    <source>
        <dbReference type="Pfam" id="PF14833"/>
    </source>
</evidence>
<dbReference type="InterPro" id="IPR002204">
    <property type="entry name" value="3-OH-isobutyrate_DH-rel_CS"/>
</dbReference>
<dbReference type="GO" id="GO:0050661">
    <property type="term" value="F:NADP binding"/>
    <property type="evidence" value="ECO:0007669"/>
    <property type="project" value="InterPro"/>
</dbReference>
<evidence type="ECO:0000256" key="3">
    <source>
        <dbReference type="PIRSR" id="PIRSR000103-1"/>
    </source>
</evidence>
<evidence type="ECO:0000313" key="7">
    <source>
        <dbReference type="Proteomes" id="UP000006732"/>
    </source>
</evidence>